<reference evidence="8 9" key="1">
    <citation type="submission" date="2025-04" db="UniProtKB">
        <authorList>
            <consortium name="RefSeq"/>
        </authorList>
    </citation>
    <scope>IDENTIFICATION</scope>
</reference>
<dbReference type="AlphaFoldDB" id="A0A9W2YZ81"/>
<keyword evidence="1" id="KW-0479">Metal-binding</keyword>
<dbReference type="GO" id="GO:0008270">
    <property type="term" value="F:zinc ion binding"/>
    <property type="evidence" value="ECO:0007669"/>
    <property type="project" value="UniProtKB-KW"/>
</dbReference>
<keyword evidence="7" id="KW-1185">Reference proteome</keyword>
<dbReference type="Proteomes" id="UP001165740">
    <property type="component" value="Chromosome 15"/>
</dbReference>
<name>A0A9W2YZ81_BIOGL</name>
<evidence type="ECO:0000256" key="4">
    <source>
        <dbReference type="PROSITE-ProRule" id="PRU00134"/>
    </source>
</evidence>
<dbReference type="RefSeq" id="XP_055868016.1">
    <property type="nucleotide sequence ID" value="XM_056012041.1"/>
</dbReference>
<dbReference type="RefSeq" id="XP_055868014.1">
    <property type="nucleotide sequence ID" value="XM_056012039.1"/>
</dbReference>
<evidence type="ECO:0000313" key="7">
    <source>
        <dbReference type="Proteomes" id="UP001165740"/>
    </source>
</evidence>
<evidence type="ECO:0000259" key="6">
    <source>
        <dbReference type="PROSITE" id="PS50865"/>
    </source>
</evidence>
<keyword evidence="3" id="KW-0862">Zinc</keyword>
<accession>A0A9W2YZ81</accession>
<evidence type="ECO:0000256" key="1">
    <source>
        <dbReference type="ARBA" id="ARBA00022723"/>
    </source>
</evidence>
<feature type="compositionally biased region" description="Basic residues" evidence="5">
    <location>
        <begin position="1"/>
        <end position="16"/>
    </location>
</feature>
<dbReference type="PROSITE" id="PS50865">
    <property type="entry name" value="ZF_MYND_2"/>
    <property type="match status" value="1"/>
</dbReference>
<dbReference type="RefSeq" id="XP_055868013.1">
    <property type="nucleotide sequence ID" value="XM_056012038.1"/>
</dbReference>
<proteinExistence type="predicted"/>
<feature type="region of interest" description="Disordered" evidence="5">
    <location>
        <begin position="1"/>
        <end position="35"/>
    </location>
</feature>
<protein>
    <submittedName>
        <fullName evidence="8 9">Uncharacterized protein LOC106066247 isoform X1</fullName>
    </submittedName>
</protein>
<feature type="domain" description="MYND-type" evidence="6">
    <location>
        <begin position="64"/>
        <end position="104"/>
    </location>
</feature>
<evidence type="ECO:0000313" key="9">
    <source>
        <dbReference type="RefSeq" id="XP_055868014.1"/>
    </source>
</evidence>
<evidence type="ECO:0000256" key="2">
    <source>
        <dbReference type="ARBA" id="ARBA00022771"/>
    </source>
</evidence>
<evidence type="ECO:0000313" key="11">
    <source>
        <dbReference type="RefSeq" id="XP_055868016.1"/>
    </source>
</evidence>
<dbReference type="GeneID" id="106066247"/>
<dbReference type="InterPro" id="IPR002893">
    <property type="entry name" value="Znf_MYND"/>
</dbReference>
<gene>
    <name evidence="8 9 10 11" type="primary">LOC106066247</name>
</gene>
<evidence type="ECO:0000256" key="5">
    <source>
        <dbReference type="SAM" id="MobiDB-lite"/>
    </source>
</evidence>
<evidence type="ECO:0000256" key="3">
    <source>
        <dbReference type="ARBA" id="ARBA00022833"/>
    </source>
</evidence>
<dbReference type="RefSeq" id="XP_055868015.1">
    <property type="nucleotide sequence ID" value="XM_056012040.1"/>
</dbReference>
<evidence type="ECO:0000313" key="10">
    <source>
        <dbReference type="RefSeq" id="XP_055868015.1"/>
    </source>
</evidence>
<keyword evidence="2 4" id="KW-0863">Zinc-finger</keyword>
<sequence length="244" mass="27781">MGRVRRKNSLQKKKDKLRSTSSLMSHQDRRHDTVAASGSDIGKELAIYDESFARRQIQQHSCTCAVCQKKGYFMKTCEKCWTSRYCREKCLKAHRKGFNQKEMCARHAAFHGARASISLKLKQSLFSDGYIEITSHLYSVPRSEIHAVIGGPRRVILLQIKNAILESAGFFKALVQDSDSCLAWLHIYPPADNTLVFLSFRMLPMQLVPGSFVLLLNGHWNNYQNLSSAAIIIKDIKDIRFVEA</sequence>
<evidence type="ECO:0000313" key="8">
    <source>
        <dbReference type="RefSeq" id="XP_055868013.1"/>
    </source>
</evidence>
<organism evidence="7 9">
    <name type="scientific">Biomphalaria glabrata</name>
    <name type="common">Bloodfluke planorb</name>
    <name type="synonym">Freshwater snail</name>
    <dbReference type="NCBI Taxonomy" id="6526"/>
    <lineage>
        <taxon>Eukaryota</taxon>
        <taxon>Metazoa</taxon>
        <taxon>Spiralia</taxon>
        <taxon>Lophotrochozoa</taxon>
        <taxon>Mollusca</taxon>
        <taxon>Gastropoda</taxon>
        <taxon>Heterobranchia</taxon>
        <taxon>Euthyneura</taxon>
        <taxon>Panpulmonata</taxon>
        <taxon>Hygrophila</taxon>
        <taxon>Lymnaeoidea</taxon>
        <taxon>Planorbidae</taxon>
        <taxon>Biomphalaria</taxon>
    </lineage>
</organism>
<dbReference type="OrthoDB" id="6120148at2759"/>